<name>A0ABN3U7L5_9ACTN</name>
<gene>
    <name evidence="2" type="ORF">GCM10010439_25940</name>
</gene>
<dbReference type="CDD" id="cd00519">
    <property type="entry name" value="Lipase_3"/>
    <property type="match status" value="1"/>
</dbReference>
<dbReference type="PANTHER" id="PTHR45856">
    <property type="entry name" value="ALPHA/BETA-HYDROLASES SUPERFAMILY PROTEIN"/>
    <property type="match status" value="1"/>
</dbReference>
<dbReference type="InterPro" id="IPR029058">
    <property type="entry name" value="AB_hydrolase_fold"/>
</dbReference>
<organism evidence="2 3">
    <name type="scientific">Actinocorallia aurantiaca</name>
    <dbReference type="NCBI Taxonomy" id="46204"/>
    <lineage>
        <taxon>Bacteria</taxon>
        <taxon>Bacillati</taxon>
        <taxon>Actinomycetota</taxon>
        <taxon>Actinomycetes</taxon>
        <taxon>Streptosporangiales</taxon>
        <taxon>Thermomonosporaceae</taxon>
        <taxon>Actinocorallia</taxon>
    </lineage>
</organism>
<dbReference type="RefSeq" id="WP_344450581.1">
    <property type="nucleotide sequence ID" value="NZ_BAAATZ010000009.1"/>
</dbReference>
<evidence type="ECO:0000313" key="2">
    <source>
        <dbReference type="EMBL" id="GAA2725607.1"/>
    </source>
</evidence>
<reference evidence="2 3" key="1">
    <citation type="journal article" date="2019" name="Int. J. Syst. Evol. Microbiol.">
        <title>The Global Catalogue of Microorganisms (GCM) 10K type strain sequencing project: providing services to taxonomists for standard genome sequencing and annotation.</title>
        <authorList>
            <consortium name="The Broad Institute Genomics Platform"/>
            <consortium name="The Broad Institute Genome Sequencing Center for Infectious Disease"/>
            <person name="Wu L."/>
            <person name="Ma J."/>
        </authorList>
    </citation>
    <scope>NUCLEOTIDE SEQUENCE [LARGE SCALE GENOMIC DNA]</scope>
    <source>
        <strain evidence="2 3">JCM 8201</strain>
    </source>
</reference>
<accession>A0ABN3U7L5</accession>
<dbReference type="Proteomes" id="UP001501842">
    <property type="component" value="Unassembled WGS sequence"/>
</dbReference>
<dbReference type="PANTHER" id="PTHR45856:SF24">
    <property type="entry name" value="FUNGAL LIPASE-LIKE DOMAIN-CONTAINING PROTEIN"/>
    <property type="match status" value="1"/>
</dbReference>
<protein>
    <recommendedName>
        <fullName evidence="1">Fungal lipase-type domain-containing protein</fullName>
    </recommendedName>
</protein>
<evidence type="ECO:0000259" key="1">
    <source>
        <dbReference type="Pfam" id="PF01764"/>
    </source>
</evidence>
<feature type="domain" description="Fungal lipase-type" evidence="1">
    <location>
        <begin position="110"/>
        <end position="252"/>
    </location>
</feature>
<dbReference type="InterPro" id="IPR002921">
    <property type="entry name" value="Fungal_lipase-type"/>
</dbReference>
<dbReference type="EMBL" id="BAAATZ010000009">
    <property type="protein sequence ID" value="GAA2725607.1"/>
    <property type="molecule type" value="Genomic_DNA"/>
</dbReference>
<proteinExistence type="predicted"/>
<dbReference type="Pfam" id="PF01764">
    <property type="entry name" value="Lipase_3"/>
    <property type="match status" value="1"/>
</dbReference>
<dbReference type="Gene3D" id="3.40.50.1820">
    <property type="entry name" value="alpha/beta hydrolase"/>
    <property type="match status" value="1"/>
</dbReference>
<dbReference type="InterPro" id="IPR051218">
    <property type="entry name" value="Sec_MonoDiacylglyc_Lipase"/>
</dbReference>
<dbReference type="SUPFAM" id="SSF53474">
    <property type="entry name" value="alpha/beta-Hydrolases"/>
    <property type="match status" value="1"/>
</dbReference>
<keyword evidence="3" id="KW-1185">Reference proteome</keyword>
<comment type="caution">
    <text evidence="2">The sequence shown here is derived from an EMBL/GenBank/DDBJ whole genome shotgun (WGS) entry which is preliminary data.</text>
</comment>
<evidence type="ECO:0000313" key="3">
    <source>
        <dbReference type="Proteomes" id="UP001501842"/>
    </source>
</evidence>
<sequence length="356" mass="40007">MGECRTWEVQAPGYRELRPFDEGESPGFPVYRGLEELLLSAESHPDPVLRHVMAVCSAYAYAGPETVAMIMARLGLEDNRCRIVRMSADGMFIRSTAFLVRSRSGRVAILCYRGTEPVNLVNWLANLDFEPERTSYQFGDPCNTVHGGFYRNTRATRYDVMNALKGMEDLEALYITGHSLGGAMAGLMAVMIRHERKYRKALGRRLRAVYTFGQPMIGDPGFTKACQEDGFLGENVIRYIYDRDIVPRLPPSVSGSYQHFGREYEYRVPRLQRVLSSAPAPTGADCHRRPGAWRENTDLTGQAWGLPAIVLAGTAFVAGRFRLTRALPAVYSIDDHFPRRYIAALTPECVQNEYGD</sequence>